<protein>
    <submittedName>
        <fullName evidence="8">Phosphoglycerol transferase</fullName>
    </submittedName>
</protein>
<feature type="transmembrane region" description="Helical" evidence="6">
    <location>
        <begin position="79"/>
        <end position="102"/>
    </location>
</feature>
<dbReference type="InterPro" id="IPR017850">
    <property type="entry name" value="Alkaline_phosphatase_core_sf"/>
</dbReference>
<dbReference type="SUPFAM" id="SSF53649">
    <property type="entry name" value="Alkaline phosphatase-like"/>
    <property type="match status" value="1"/>
</dbReference>
<dbReference type="PANTHER" id="PTHR47371:SF3">
    <property type="entry name" value="PHOSPHOGLYCEROL TRANSFERASE I"/>
    <property type="match status" value="1"/>
</dbReference>
<feature type="transmembrane region" description="Helical" evidence="6">
    <location>
        <begin position="7"/>
        <end position="28"/>
    </location>
</feature>
<keyword evidence="4 6" id="KW-1133">Transmembrane helix</keyword>
<keyword evidence="3 6" id="KW-0812">Transmembrane</keyword>
<feature type="transmembrane region" description="Helical" evidence="6">
    <location>
        <begin position="48"/>
        <end position="72"/>
    </location>
</feature>
<dbReference type="InterPro" id="IPR000917">
    <property type="entry name" value="Sulfatase_N"/>
</dbReference>
<proteinExistence type="predicted"/>
<evidence type="ECO:0000313" key="9">
    <source>
        <dbReference type="Proteomes" id="UP000238730"/>
    </source>
</evidence>
<dbReference type="GO" id="GO:0016740">
    <property type="term" value="F:transferase activity"/>
    <property type="evidence" value="ECO:0007669"/>
    <property type="project" value="UniProtKB-KW"/>
</dbReference>
<keyword evidence="8" id="KW-0808">Transferase</keyword>
<dbReference type="Proteomes" id="UP000238730">
    <property type="component" value="Unassembled WGS sequence"/>
</dbReference>
<evidence type="ECO:0000256" key="1">
    <source>
        <dbReference type="ARBA" id="ARBA00004651"/>
    </source>
</evidence>
<evidence type="ECO:0000256" key="4">
    <source>
        <dbReference type="ARBA" id="ARBA00022989"/>
    </source>
</evidence>
<reference evidence="8 9" key="1">
    <citation type="submission" date="2016-12" db="EMBL/GenBank/DDBJ databases">
        <title>Diversity of luminous bacteria.</title>
        <authorList>
            <person name="Yoshizawa S."/>
            <person name="Kogure K."/>
        </authorList>
    </citation>
    <scope>NUCLEOTIDE SEQUENCE [LARGE SCALE GENOMIC DNA]</scope>
    <source>
        <strain evidence="8 9">LC1-200</strain>
    </source>
</reference>
<dbReference type="EMBL" id="MSCJ01000001">
    <property type="protein sequence ID" value="PQJ67038.1"/>
    <property type="molecule type" value="Genomic_DNA"/>
</dbReference>
<gene>
    <name evidence="8" type="ORF">BTO08_06285</name>
</gene>
<dbReference type="CDD" id="cd16015">
    <property type="entry name" value="LTA_synthase"/>
    <property type="match status" value="1"/>
</dbReference>
<keyword evidence="5 6" id="KW-0472">Membrane</keyword>
<keyword evidence="2" id="KW-1003">Cell membrane</keyword>
<evidence type="ECO:0000256" key="3">
    <source>
        <dbReference type="ARBA" id="ARBA00022692"/>
    </source>
</evidence>
<evidence type="ECO:0000256" key="5">
    <source>
        <dbReference type="ARBA" id="ARBA00023136"/>
    </source>
</evidence>
<evidence type="ECO:0000313" key="8">
    <source>
        <dbReference type="EMBL" id="PQJ67038.1"/>
    </source>
</evidence>
<feature type="transmembrane region" description="Helical" evidence="6">
    <location>
        <begin position="131"/>
        <end position="153"/>
    </location>
</feature>
<comment type="caution">
    <text evidence="8">The sequence shown here is derived from an EMBL/GenBank/DDBJ whole genome shotgun (WGS) entry which is preliminary data.</text>
</comment>
<evidence type="ECO:0000256" key="6">
    <source>
        <dbReference type="SAM" id="Phobius"/>
    </source>
</evidence>
<dbReference type="InterPro" id="IPR050448">
    <property type="entry name" value="OpgB/LTA_synthase_biosynth"/>
</dbReference>
<dbReference type="PANTHER" id="PTHR47371">
    <property type="entry name" value="LIPOTEICHOIC ACID SYNTHASE"/>
    <property type="match status" value="1"/>
</dbReference>
<dbReference type="OrthoDB" id="9760224at2"/>
<feature type="domain" description="Sulfatase N-terminal" evidence="7">
    <location>
        <begin position="260"/>
        <end position="529"/>
    </location>
</feature>
<dbReference type="GO" id="GO:0005886">
    <property type="term" value="C:plasma membrane"/>
    <property type="evidence" value="ECO:0007669"/>
    <property type="project" value="UniProtKB-SubCell"/>
</dbReference>
<feature type="transmembrane region" description="Helical" evidence="6">
    <location>
        <begin position="165"/>
        <end position="185"/>
    </location>
</feature>
<evidence type="ECO:0000256" key="2">
    <source>
        <dbReference type="ARBA" id="ARBA00022475"/>
    </source>
</evidence>
<evidence type="ECO:0000259" key="7">
    <source>
        <dbReference type="Pfam" id="PF00884"/>
    </source>
</evidence>
<organism evidence="8 9">
    <name type="scientific">Photobacterium angustum</name>
    <dbReference type="NCBI Taxonomy" id="661"/>
    <lineage>
        <taxon>Bacteria</taxon>
        <taxon>Pseudomonadati</taxon>
        <taxon>Pseudomonadota</taxon>
        <taxon>Gammaproteobacteria</taxon>
        <taxon>Vibrionales</taxon>
        <taxon>Vibrionaceae</taxon>
        <taxon>Photobacterium</taxon>
    </lineage>
</organism>
<dbReference type="Gene3D" id="3.40.720.10">
    <property type="entry name" value="Alkaline Phosphatase, subunit A"/>
    <property type="match status" value="1"/>
</dbReference>
<dbReference type="Pfam" id="PF00884">
    <property type="entry name" value="Sulfatase"/>
    <property type="match status" value="1"/>
</dbReference>
<sequence length="632" mass="71008">MLAINTITSFVFLIVAIFITKLFALLSFVELPIELSSHDGIDALLFGINFDASAAVLLTIPIFLSLIIASLFKRATNKLIRFILSIAIFWVVITTFADAIYAKEASKHVTFELFNTQGMEVSLILTAFKSYFGTVALGIACLLVSLFFIWKYLPLSNRKQPRWYFNSLFIFLWLVTTLIIVRGGWKDSPQSPMSVYTIGDSEKAFIAWNAPYSIGYYLSKGDLAPIEKITKNPTSQQVKFFEHTQKTASPAQLQSLKSANVIVVLLESWLAFDMQSYSGVVNATPFFDQLRARSFSTYSTYADAYRTVQGTFSTFCSYPNPINGFMANSQLQNASYSCLPHILAERGWQTAFIQGSGRGSVGAFAQTLGFKQSYGKYDYPFKAMHNEWGFMDDDIYRFSLNQIDKFSQTGKPFLITINTGTTHGSFLPDNVNYVFGRENVINERRSVMKYADDALKRFIPKLDAKLAQLDKPTIVILLSDHTAKTITGGLVKNSIPLLIYASDQSIPNKNRSITSSQRDIAPTIIDWLGGYVPWFTGNSLFDDSYDGRSSFSYGTNFFWLTKNHGVAIDSATGELRSCFDIDKDVVTKKLLDCSEQAWSKSLFAEGSYFNAISQQLLFEGKTQQYRKVNTKL</sequence>
<accession>A0A2S7VYX1</accession>
<comment type="subcellular location">
    <subcellularLocation>
        <location evidence="1">Cell membrane</location>
        <topology evidence="1">Multi-pass membrane protein</topology>
    </subcellularLocation>
</comment>
<dbReference type="RefSeq" id="WP_105060329.1">
    <property type="nucleotide sequence ID" value="NZ_MSCJ01000001.1"/>
</dbReference>
<name>A0A2S7VYX1_PHOAN</name>
<dbReference type="AlphaFoldDB" id="A0A2S7VYX1"/>